<evidence type="ECO:0000313" key="2">
    <source>
        <dbReference type="Proteomes" id="UP001055879"/>
    </source>
</evidence>
<organism evidence="1 2">
    <name type="scientific">Arctium lappa</name>
    <name type="common">Greater burdock</name>
    <name type="synonym">Lappa major</name>
    <dbReference type="NCBI Taxonomy" id="4217"/>
    <lineage>
        <taxon>Eukaryota</taxon>
        <taxon>Viridiplantae</taxon>
        <taxon>Streptophyta</taxon>
        <taxon>Embryophyta</taxon>
        <taxon>Tracheophyta</taxon>
        <taxon>Spermatophyta</taxon>
        <taxon>Magnoliopsida</taxon>
        <taxon>eudicotyledons</taxon>
        <taxon>Gunneridae</taxon>
        <taxon>Pentapetalae</taxon>
        <taxon>asterids</taxon>
        <taxon>campanulids</taxon>
        <taxon>Asterales</taxon>
        <taxon>Asteraceae</taxon>
        <taxon>Carduoideae</taxon>
        <taxon>Cardueae</taxon>
        <taxon>Arctiinae</taxon>
        <taxon>Arctium</taxon>
    </lineage>
</organism>
<keyword evidence="2" id="KW-1185">Reference proteome</keyword>
<dbReference type="EMBL" id="CM042061">
    <property type="protein sequence ID" value="KAI3672438.1"/>
    <property type="molecule type" value="Genomic_DNA"/>
</dbReference>
<comment type="caution">
    <text evidence="1">The sequence shown here is derived from an EMBL/GenBank/DDBJ whole genome shotgun (WGS) entry which is preliminary data.</text>
</comment>
<accession>A0ACB8XTX5</accession>
<evidence type="ECO:0000313" key="1">
    <source>
        <dbReference type="EMBL" id="KAI3672438.1"/>
    </source>
</evidence>
<protein>
    <submittedName>
        <fullName evidence="1">Uncharacterized protein</fullName>
    </submittedName>
</protein>
<reference evidence="1 2" key="2">
    <citation type="journal article" date="2022" name="Mol. Ecol. Resour.">
        <title>The genomes of chicory, endive, great burdock and yacon provide insights into Asteraceae paleo-polyploidization history and plant inulin production.</title>
        <authorList>
            <person name="Fan W."/>
            <person name="Wang S."/>
            <person name="Wang H."/>
            <person name="Wang A."/>
            <person name="Jiang F."/>
            <person name="Liu H."/>
            <person name="Zhao H."/>
            <person name="Xu D."/>
            <person name="Zhang Y."/>
        </authorList>
    </citation>
    <scope>NUCLEOTIDE SEQUENCE [LARGE SCALE GENOMIC DNA]</scope>
    <source>
        <strain evidence="2">cv. Niubang</strain>
    </source>
</reference>
<gene>
    <name evidence="1" type="ORF">L6452_38526</name>
</gene>
<dbReference type="Proteomes" id="UP001055879">
    <property type="component" value="Linkage Group LG15"/>
</dbReference>
<reference evidence="2" key="1">
    <citation type="journal article" date="2022" name="Mol. Ecol. Resour.">
        <title>The genomes of chicory, endive, great burdock and yacon provide insights into Asteraceae palaeo-polyploidization history and plant inulin production.</title>
        <authorList>
            <person name="Fan W."/>
            <person name="Wang S."/>
            <person name="Wang H."/>
            <person name="Wang A."/>
            <person name="Jiang F."/>
            <person name="Liu H."/>
            <person name="Zhao H."/>
            <person name="Xu D."/>
            <person name="Zhang Y."/>
        </authorList>
    </citation>
    <scope>NUCLEOTIDE SEQUENCE [LARGE SCALE GENOMIC DNA]</scope>
    <source>
        <strain evidence="2">cv. Niubang</strain>
    </source>
</reference>
<proteinExistence type="predicted"/>
<sequence>MGTVPNLVTWNTLIACFSQGNDDLSVAKLFQLVQEAGIDPDVVSWTSLISGFVHNYQNCEASDSFKKMLSTGMHPISATISSLWLLPICVILADSTHGK</sequence>
<name>A0ACB8XTX5_ARCLA</name>